<dbReference type="InterPro" id="IPR050898">
    <property type="entry name" value="Plant_acyltransferase"/>
</dbReference>
<dbReference type="AlphaFoldDB" id="A0A8I6YJD4"/>
<dbReference type="GO" id="GO:0016747">
    <property type="term" value="F:acyltransferase activity, transferring groups other than amino-acyl groups"/>
    <property type="evidence" value="ECO:0007669"/>
    <property type="project" value="UniProtKB-ARBA"/>
</dbReference>
<sequence length="218" mass="24708">MVHKYLIFSPREITHLPGYINPSLLTKSITAFELITAVMWRCRTIALDYKVNTKVRLIFTINARGRWKSALPIPHGYYRNALVYTIVETTVGDLCGSPLVRTIELIHKAKADMSLERMRSTLDMMALLRGRPTLPTQHVYWVSDIGHIGDDTVDFGWAEWVGGGMPVPKLSSFHTRCKDRHGEESITVSMLLPGSVMDKFANEIASWLNKDNGDLLMF</sequence>
<dbReference type="Gramene" id="HORVU.MOREX.r3.7HG0655290.1">
    <property type="protein sequence ID" value="HORVU.MOREX.r3.7HG0655290.1"/>
    <property type="gene ID" value="HORVU.MOREX.r3.7HG0655290"/>
</dbReference>
<keyword evidence="3" id="KW-1185">Reference proteome</keyword>
<evidence type="ECO:0000313" key="3">
    <source>
        <dbReference type="Proteomes" id="UP000011116"/>
    </source>
</evidence>
<organism evidence="2 3">
    <name type="scientific">Hordeum vulgare subsp. vulgare</name>
    <name type="common">Domesticated barley</name>
    <dbReference type="NCBI Taxonomy" id="112509"/>
    <lineage>
        <taxon>Eukaryota</taxon>
        <taxon>Viridiplantae</taxon>
        <taxon>Streptophyta</taxon>
        <taxon>Embryophyta</taxon>
        <taxon>Tracheophyta</taxon>
        <taxon>Spermatophyta</taxon>
        <taxon>Magnoliopsida</taxon>
        <taxon>Liliopsida</taxon>
        <taxon>Poales</taxon>
        <taxon>Poaceae</taxon>
        <taxon>BOP clade</taxon>
        <taxon>Pooideae</taxon>
        <taxon>Triticodae</taxon>
        <taxon>Triticeae</taxon>
        <taxon>Hordeinae</taxon>
        <taxon>Hordeum</taxon>
    </lineage>
</organism>
<evidence type="ECO:0000313" key="2">
    <source>
        <dbReference type="EnsemblPlants" id="HORVU.MOREX.r3.7HG0655290.1"/>
    </source>
</evidence>
<dbReference type="InterPro" id="IPR023213">
    <property type="entry name" value="CAT-like_dom_sf"/>
</dbReference>
<comment type="similarity">
    <text evidence="1">Belongs to the plant acyltransferase family.</text>
</comment>
<reference evidence="2" key="3">
    <citation type="submission" date="2022-01" db="UniProtKB">
        <authorList>
            <consortium name="EnsemblPlants"/>
        </authorList>
    </citation>
    <scope>IDENTIFICATION</scope>
    <source>
        <strain evidence="2">subsp. vulgare</strain>
    </source>
</reference>
<dbReference type="Gene3D" id="3.30.559.10">
    <property type="entry name" value="Chloramphenicol acetyltransferase-like domain"/>
    <property type="match status" value="1"/>
</dbReference>
<reference evidence="3" key="1">
    <citation type="journal article" date="2012" name="Nature">
        <title>A physical, genetic and functional sequence assembly of the barley genome.</title>
        <authorList>
            <consortium name="The International Barley Genome Sequencing Consortium"/>
            <person name="Mayer K.F."/>
            <person name="Waugh R."/>
            <person name="Brown J.W."/>
            <person name="Schulman A."/>
            <person name="Langridge P."/>
            <person name="Platzer M."/>
            <person name="Fincher G.B."/>
            <person name="Muehlbauer G.J."/>
            <person name="Sato K."/>
            <person name="Close T.J."/>
            <person name="Wise R.P."/>
            <person name="Stein N."/>
        </authorList>
    </citation>
    <scope>NUCLEOTIDE SEQUENCE [LARGE SCALE GENOMIC DNA]</scope>
    <source>
        <strain evidence="3">cv. Morex</strain>
    </source>
</reference>
<dbReference type="Proteomes" id="UP000011116">
    <property type="component" value="Chromosome 7H"/>
</dbReference>
<proteinExistence type="inferred from homology"/>
<reference evidence="2" key="2">
    <citation type="submission" date="2020-10" db="EMBL/GenBank/DDBJ databases">
        <authorList>
            <person name="Scholz U."/>
            <person name="Mascher M."/>
            <person name="Fiebig A."/>
        </authorList>
    </citation>
    <scope>NUCLEOTIDE SEQUENCE [LARGE SCALE GENOMIC DNA]</scope>
    <source>
        <strain evidence="2">cv. Morex</strain>
    </source>
</reference>
<dbReference type="PANTHER" id="PTHR31147">
    <property type="entry name" value="ACYL TRANSFERASE 4"/>
    <property type="match status" value="1"/>
</dbReference>
<dbReference type="SMR" id="A0A8I6YJD4"/>
<evidence type="ECO:0000256" key="1">
    <source>
        <dbReference type="ARBA" id="ARBA00009861"/>
    </source>
</evidence>
<name>A0A8I6YJD4_HORVV</name>
<dbReference type="EnsemblPlants" id="HORVU.MOREX.r3.7HG0655290.1">
    <property type="protein sequence ID" value="HORVU.MOREX.r3.7HG0655290.1"/>
    <property type="gene ID" value="HORVU.MOREX.r3.7HG0655290"/>
</dbReference>
<dbReference type="PANTHER" id="PTHR31147:SF54">
    <property type="entry name" value="OS10G0105900 PROTEIN"/>
    <property type="match status" value="1"/>
</dbReference>
<dbReference type="Pfam" id="PF02458">
    <property type="entry name" value="Transferase"/>
    <property type="match status" value="1"/>
</dbReference>
<accession>A0A8I6YJD4</accession>
<protein>
    <submittedName>
        <fullName evidence="2">Uncharacterized protein</fullName>
    </submittedName>
</protein>